<name>U2SWQ8_LEIAQ</name>
<protein>
    <recommendedName>
        <fullName evidence="1">NADP-dependent oxidoreductase domain-containing protein</fullName>
    </recommendedName>
</protein>
<dbReference type="Gene3D" id="3.20.20.100">
    <property type="entry name" value="NADP-dependent oxidoreductase domain"/>
    <property type="match status" value="1"/>
</dbReference>
<evidence type="ECO:0000313" key="2">
    <source>
        <dbReference type="EMBL" id="ERK69718.1"/>
    </source>
</evidence>
<dbReference type="Pfam" id="PF00248">
    <property type="entry name" value="Aldo_ket_red"/>
    <property type="match status" value="1"/>
</dbReference>
<dbReference type="AlphaFoldDB" id="U2SWQ8"/>
<comment type="caution">
    <text evidence="2">The sequence shown here is derived from an EMBL/GenBank/DDBJ whole genome shotgun (WGS) entry which is preliminary data.</text>
</comment>
<sequence>DASVASVSLAWLAAQPTVTAPIASARTLDQLPDLLASVSLELTPAELDALDGASEAARAA</sequence>
<dbReference type="HOGENOM" id="CLU_2928057_0_0_11"/>
<dbReference type="RefSeq" id="WP_021764627.1">
    <property type="nucleotide sequence ID" value="NZ_KI272527.1"/>
</dbReference>
<evidence type="ECO:0000313" key="3">
    <source>
        <dbReference type="Proteomes" id="UP000016605"/>
    </source>
</evidence>
<dbReference type="SUPFAM" id="SSF51430">
    <property type="entry name" value="NAD(P)-linked oxidoreductase"/>
    <property type="match status" value="1"/>
</dbReference>
<feature type="domain" description="NADP-dependent oxidoreductase" evidence="1">
    <location>
        <begin position="2"/>
        <end position="54"/>
    </location>
</feature>
<feature type="non-terminal residue" evidence="2">
    <location>
        <position position="1"/>
    </location>
</feature>
<evidence type="ECO:0000259" key="1">
    <source>
        <dbReference type="Pfam" id="PF00248"/>
    </source>
</evidence>
<gene>
    <name evidence="2" type="ORF">N136_03951</name>
</gene>
<dbReference type="EMBL" id="AWVQ01000621">
    <property type="protein sequence ID" value="ERK69718.1"/>
    <property type="molecule type" value="Genomic_DNA"/>
</dbReference>
<proteinExistence type="predicted"/>
<dbReference type="PATRIC" id="fig|1358026.3.peg.3278"/>
<dbReference type="InterPro" id="IPR023210">
    <property type="entry name" value="NADP_OxRdtase_dom"/>
</dbReference>
<dbReference type="Proteomes" id="UP000016605">
    <property type="component" value="Unassembled WGS sequence"/>
</dbReference>
<organism evidence="2 3">
    <name type="scientific">Leifsonia aquatica ATCC 14665</name>
    <dbReference type="NCBI Taxonomy" id="1358026"/>
    <lineage>
        <taxon>Bacteria</taxon>
        <taxon>Bacillati</taxon>
        <taxon>Actinomycetota</taxon>
        <taxon>Actinomycetes</taxon>
        <taxon>Micrococcales</taxon>
        <taxon>Microbacteriaceae</taxon>
        <taxon>Leifsonia</taxon>
    </lineage>
</organism>
<reference evidence="2 3" key="1">
    <citation type="submission" date="2013-08" db="EMBL/GenBank/DDBJ databases">
        <authorList>
            <person name="Weinstock G."/>
            <person name="Sodergren E."/>
            <person name="Wylie T."/>
            <person name="Fulton L."/>
            <person name="Fulton R."/>
            <person name="Fronick C."/>
            <person name="O'Laughlin M."/>
            <person name="Godfrey J."/>
            <person name="Miner T."/>
            <person name="Herter B."/>
            <person name="Appelbaum E."/>
            <person name="Cordes M."/>
            <person name="Lek S."/>
            <person name="Wollam A."/>
            <person name="Pepin K.H."/>
            <person name="Palsikar V.B."/>
            <person name="Mitreva M."/>
            <person name="Wilson R.K."/>
        </authorList>
    </citation>
    <scope>NUCLEOTIDE SEQUENCE [LARGE SCALE GENOMIC DNA]</scope>
    <source>
        <strain evidence="2 3">ATCC 14665</strain>
    </source>
</reference>
<accession>U2SWQ8</accession>
<dbReference type="InterPro" id="IPR036812">
    <property type="entry name" value="NAD(P)_OxRdtase_dom_sf"/>
</dbReference>